<gene>
    <name evidence="1" type="ORF">GMD50_19175</name>
</gene>
<proteinExistence type="predicted"/>
<dbReference type="Proteomes" id="UP000478483">
    <property type="component" value="Unassembled WGS sequence"/>
</dbReference>
<comment type="caution">
    <text evidence="1">The sequence shown here is derived from an EMBL/GenBank/DDBJ whole genome shotgun (WGS) entry which is preliminary data.</text>
</comment>
<dbReference type="AlphaFoldDB" id="A0A6L6L9J8"/>
<dbReference type="RefSeq" id="WP_118412319.1">
    <property type="nucleotide sequence ID" value="NZ_JAAILV010000002.1"/>
</dbReference>
<evidence type="ECO:0000313" key="1">
    <source>
        <dbReference type="EMBL" id="MTR87100.1"/>
    </source>
</evidence>
<protein>
    <submittedName>
        <fullName evidence="1">Uncharacterized protein</fullName>
    </submittedName>
</protein>
<name>A0A6L6L9J8_9FIRM</name>
<accession>A0A6L6L9J8</accession>
<dbReference type="EMBL" id="WNAJ01000039">
    <property type="protein sequence ID" value="MTR87100.1"/>
    <property type="molecule type" value="Genomic_DNA"/>
</dbReference>
<organism evidence="1 2">
    <name type="scientific">Roseburia intestinalis</name>
    <dbReference type="NCBI Taxonomy" id="166486"/>
    <lineage>
        <taxon>Bacteria</taxon>
        <taxon>Bacillati</taxon>
        <taxon>Bacillota</taxon>
        <taxon>Clostridia</taxon>
        <taxon>Lachnospirales</taxon>
        <taxon>Lachnospiraceae</taxon>
        <taxon>Roseburia</taxon>
    </lineage>
</organism>
<sequence length="152" mass="17133">MKKLKLVGMLAAVVMLMFIVVASYLSEKNVDEPEELFVVPVTRDELFISSEEGYNSIEIYKQENKLVINAQSEAAFFDGVQFTVEIEGEIAQEDVEIIWMTIGGNTEYVEGNDRIIAEIKISDNDELICDTKINFAKKAIDAIEDVLERNGM</sequence>
<evidence type="ECO:0000313" key="2">
    <source>
        <dbReference type="Proteomes" id="UP000478483"/>
    </source>
</evidence>
<reference evidence="1 2" key="1">
    <citation type="journal article" date="2019" name="Nat. Med.">
        <title>A library of human gut bacterial isolates paired with longitudinal multiomics data enables mechanistic microbiome research.</title>
        <authorList>
            <person name="Poyet M."/>
            <person name="Groussin M."/>
            <person name="Gibbons S.M."/>
            <person name="Avila-Pacheco J."/>
            <person name="Jiang X."/>
            <person name="Kearney S.M."/>
            <person name="Perrotta A.R."/>
            <person name="Berdy B."/>
            <person name="Zhao S."/>
            <person name="Lieberman T.D."/>
            <person name="Swanson P.K."/>
            <person name="Smith M."/>
            <person name="Roesemann S."/>
            <person name="Alexander J.E."/>
            <person name="Rich S.A."/>
            <person name="Livny J."/>
            <person name="Vlamakis H."/>
            <person name="Clish C."/>
            <person name="Bullock K."/>
            <person name="Deik A."/>
            <person name="Scott J."/>
            <person name="Pierce K.A."/>
            <person name="Xavier R.J."/>
            <person name="Alm E.J."/>
        </authorList>
    </citation>
    <scope>NUCLEOTIDE SEQUENCE [LARGE SCALE GENOMIC DNA]</scope>
    <source>
        <strain evidence="1 2">BIOML-A1</strain>
    </source>
</reference>